<dbReference type="InterPro" id="IPR050595">
    <property type="entry name" value="Bact_response_regulator"/>
</dbReference>
<reference evidence="4 5" key="1">
    <citation type="submission" date="2023-07" db="EMBL/GenBank/DDBJ databases">
        <title>Sorghum-associated microbial communities from plants grown in Nebraska, USA.</title>
        <authorList>
            <person name="Schachtman D."/>
        </authorList>
    </citation>
    <scope>NUCLEOTIDE SEQUENCE [LARGE SCALE GENOMIC DNA]</scope>
    <source>
        <strain evidence="4 5">BE240</strain>
    </source>
</reference>
<evidence type="ECO:0000259" key="3">
    <source>
        <dbReference type="PROSITE" id="PS50110"/>
    </source>
</evidence>
<dbReference type="Pfam" id="PF00072">
    <property type="entry name" value="Response_reg"/>
    <property type="match status" value="1"/>
</dbReference>
<dbReference type="PANTHER" id="PTHR44591">
    <property type="entry name" value="STRESS RESPONSE REGULATOR PROTEIN 1"/>
    <property type="match status" value="1"/>
</dbReference>
<dbReference type="EMBL" id="JAVDWE010000001">
    <property type="protein sequence ID" value="MDR7092565.1"/>
    <property type="molecule type" value="Genomic_DNA"/>
</dbReference>
<feature type="modified residue" description="4-aspartylphosphate" evidence="2">
    <location>
        <position position="51"/>
    </location>
</feature>
<evidence type="ECO:0000313" key="5">
    <source>
        <dbReference type="Proteomes" id="UP001265550"/>
    </source>
</evidence>
<organism evidence="4 5">
    <name type="scientific">Hydrogenophaga laconesensis</name>
    <dbReference type="NCBI Taxonomy" id="1805971"/>
    <lineage>
        <taxon>Bacteria</taxon>
        <taxon>Pseudomonadati</taxon>
        <taxon>Pseudomonadota</taxon>
        <taxon>Betaproteobacteria</taxon>
        <taxon>Burkholderiales</taxon>
        <taxon>Comamonadaceae</taxon>
        <taxon>Hydrogenophaga</taxon>
    </lineage>
</organism>
<dbReference type="InterPro" id="IPR011006">
    <property type="entry name" value="CheY-like_superfamily"/>
</dbReference>
<dbReference type="PANTHER" id="PTHR44591:SF21">
    <property type="entry name" value="TWO-COMPONENT RESPONSE REGULATOR"/>
    <property type="match status" value="1"/>
</dbReference>
<evidence type="ECO:0000256" key="1">
    <source>
        <dbReference type="ARBA" id="ARBA00022553"/>
    </source>
</evidence>
<sequence>MRILYVEDNPELREIVSMLLEGDGRTVTACATAEDALAHDAQEPFDLVMSDAGLPGISGTELARTLLAANPRRWIVLCSGYELGRYPLDWGPHVRTLLKPFEPEDLERLLDSIDTEMRASGGSARPTGP</sequence>
<dbReference type="SMART" id="SM00448">
    <property type="entry name" value="REC"/>
    <property type="match status" value="1"/>
</dbReference>
<evidence type="ECO:0000313" key="4">
    <source>
        <dbReference type="EMBL" id="MDR7092565.1"/>
    </source>
</evidence>
<accession>A0ABU1V545</accession>
<dbReference type="SUPFAM" id="SSF52172">
    <property type="entry name" value="CheY-like"/>
    <property type="match status" value="1"/>
</dbReference>
<evidence type="ECO:0000256" key="2">
    <source>
        <dbReference type="PROSITE-ProRule" id="PRU00169"/>
    </source>
</evidence>
<keyword evidence="5" id="KW-1185">Reference proteome</keyword>
<protein>
    <submittedName>
        <fullName evidence="4">CheY-like chemotaxis protein</fullName>
    </submittedName>
</protein>
<keyword evidence="1 2" id="KW-0597">Phosphoprotein</keyword>
<dbReference type="InterPro" id="IPR001789">
    <property type="entry name" value="Sig_transdc_resp-reg_receiver"/>
</dbReference>
<feature type="domain" description="Response regulatory" evidence="3">
    <location>
        <begin position="2"/>
        <end position="114"/>
    </location>
</feature>
<dbReference type="Proteomes" id="UP001265550">
    <property type="component" value="Unassembled WGS sequence"/>
</dbReference>
<gene>
    <name evidence="4" type="ORF">J2X09_000288</name>
</gene>
<dbReference type="Gene3D" id="3.40.50.2300">
    <property type="match status" value="1"/>
</dbReference>
<dbReference type="RefSeq" id="WP_204731577.1">
    <property type="nucleotide sequence ID" value="NZ_JAVDWE010000001.1"/>
</dbReference>
<proteinExistence type="predicted"/>
<dbReference type="PROSITE" id="PS50110">
    <property type="entry name" value="RESPONSE_REGULATORY"/>
    <property type="match status" value="1"/>
</dbReference>
<comment type="caution">
    <text evidence="4">The sequence shown here is derived from an EMBL/GenBank/DDBJ whole genome shotgun (WGS) entry which is preliminary data.</text>
</comment>
<name>A0ABU1V545_9BURK</name>